<dbReference type="EMBL" id="MT144672">
    <property type="protein sequence ID" value="QJH97066.1"/>
    <property type="molecule type" value="Genomic_DNA"/>
</dbReference>
<sequence>MMQRIVIVGDDGLPLKAGRQYSAEEMAHFSRGGDLMMAFQWGEEAARGDYETELIGFKAKFQGDAEARQRFDEGVASVSKRPMG</sequence>
<reference evidence="1" key="1">
    <citation type="submission" date="2020-03" db="EMBL/GenBank/DDBJ databases">
        <title>The deep terrestrial virosphere.</title>
        <authorList>
            <person name="Holmfeldt K."/>
            <person name="Nilsson E."/>
            <person name="Simone D."/>
            <person name="Lopez-Fernandez M."/>
            <person name="Wu X."/>
            <person name="de Brujin I."/>
            <person name="Lundin D."/>
            <person name="Andersson A."/>
            <person name="Bertilsson S."/>
            <person name="Dopson M."/>
        </authorList>
    </citation>
    <scope>NUCLEOTIDE SEQUENCE</scope>
    <source>
        <strain evidence="2">MM415B01383</strain>
        <strain evidence="1">TM448A00757</strain>
        <strain evidence="3">TM448B00909</strain>
    </source>
</reference>
<evidence type="ECO:0000313" key="1">
    <source>
        <dbReference type="EMBL" id="QJA47925.1"/>
    </source>
</evidence>
<accession>A0A6H1ZKY3</accession>
<name>A0A6H1ZKY3_9ZZZZ</name>
<organism evidence="1">
    <name type="scientific">viral metagenome</name>
    <dbReference type="NCBI Taxonomy" id="1070528"/>
    <lineage>
        <taxon>unclassified sequences</taxon>
        <taxon>metagenomes</taxon>
        <taxon>organismal metagenomes</taxon>
    </lineage>
</organism>
<gene>
    <name evidence="2" type="ORF">MM415B01383_0009</name>
    <name evidence="1" type="ORF">TM448A00757_0013</name>
    <name evidence="3" type="ORF">TM448B00909_0013</name>
</gene>
<dbReference type="EMBL" id="MT141346">
    <property type="protein sequence ID" value="QJA58913.1"/>
    <property type="molecule type" value="Genomic_DNA"/>
</dbReference>
<evidence type="ECO:0000313" key="3">
    <source>
        <dbReference type="EMBL" id="QJH97066.1"/>
    </source>
</evidence>
<proteinExistence type="predicted"/>
<dbReference type="EMBL" id="MT144063">
    <property type="protein sequence ID" value="QJA47925.1"/>
    <property type="molecule type" value="Genomic_DNA"/>
</dbReference>
<dbReference type="AlphaFoldDB" id="A0A6H1ZKY3"/>
<evidence type="ECO:0000313" key="2">
    <source>
        <dbReference type="EMBL" id="QJA58913.1"/>
    </source>
</evidence>
<protein>
    <submittedName>
        <fullName evidence="1">Uncharacterized protein</fullName>
    </submittedName>
</protein>